<dbReference type="STRING" id="252305.OB2597_10781"/>
<sequence length="94" mass="9917">MKRFLLLPALILPLAACQMADEGASSGAENDLCSASAHQDLVGADRAAVAAAGLEPGPKTRIIGPGHAVTMDFRVDRINVELDENDRVIRVYCG</sequence>
<proteinExistence type="predicted"/>
<organism evidence="2 3">
    <name type="scientific">Pseudooceanicola batsensis (strain ATCC BAA-863 / DSM 15984 / KCTC 12145 / HTCC2597)</name>
    <name type="common">Oceanicola batsensis</name>
    <dbReference type="NCBI Taxonomy" id="252305"/>
    <lineage>
        <taxon>Bacteria</taxon>
        <taxon>Pseudomonadati</taxon>
        <taxon>Pseudomonadota</taxon>
        <taxon>Alphaproteobacteria</taxon>
        <taxon>Rhodobacterales</taxon>
        <taxon>Paracoccaceae</taxon>
        <taxon>Pseudooceanicola</taxon>
    </lineage>
</organism>
<name>A3TVS6_PSEBH</name>
<evidence type="ECO:0000256" key="1">
    <source>
        <dbReference type="SAM" id="SignalP"/>
    </source>
</evidence>
<dbReference type="Gene3D" id="3.30.10.10">
    <property type="entry name" value="Trypsin Inhibitor V, subunit A"/>
    <property type="match status" value="1"/>
</dbReference>
<dbReference type="Pfam" id="PF11720">
    <property type="entry name" value="Inhibitor_I78"/>
    <property type="match status" value="1"/>
</dbReference>
<feature type="chain" id="PRO_5002659961" description="Lipoprotein" evidence="1">
    <location>
        <begin position="21"/>
        <end position="94"/>
    </location>
</feature>
<evidence type="ECO:0000313" key="3">
    <source>
        <dbReference type="Proteomes" id="UP000004318"/>
    </source>
</evidence>
<evidence type="ECO:0008006" key="4">
    <source>
        <dbReference type="Google" id="ProtNLM"/>
    </source>
</evidence>
<dbReference type="RefSeq" id="WP_009806375.1">
    <property type="nucleotide sequence ID" value="NZ_CH724131.1"/>
</dbReference>
<dbReference type="OrthoDB" id="8724542at2"/>
<dbReference type="Proteomes" id="UP000004318">
    <property type="component" value="Unassembled WGS sequence"/>
</dbReference>
<feature type="signal peptide" evidence="1">
    <location>
        <begin position="1"/>
        <end position="20"/>
    </location>
</feature>
<protein>
    <recommendedName>
        <fullName evidence="4">Lipoprotein</fullName>
    </recommendedName>
</protein>
<gene>
    <name evidence="2" type="ORF">OB2597_10781</name>
</gene>
<dbReference type="AlphaFoldDB" id="A3TVS6"/>
<reference evidence="2 3" key="1">
    <citation type="journal article" date="2010" name="J. Bacteriol.">
        <title>Genome sequences of Oceanicola granulosus HTCC2516(T) and Oceanicola batsensis HTCC2597(TDelta).</title>
        <authorList>
            <person name="Thrash J.C."/>
            <person name="Cho J.C."/>
            <person name="Vergin K.L."/>
            <person name="Giovannoni S.J."/>
        </authorList>
    </citation>
    <scope>NUCLEOTIDE SEQUENCE [LARGE SCALE GENOMIC DNA]</scope>
    <source>
        <strain evidence="3">ATCC BAA-863 / DSM 15984 / KCTC 12145 / HTCC2597</strain>
    </source>
</reference>
<comment type="caution">
    <text evidence="2">The sequence shown here is derived from an EMBL/GenBank/DDBJ whole genome shotgun (WGS) entry which is preliminary data.</text>
</comment>
<dbReference type="HOGENOM" id="CLU_123717_2_1_5"/>
<dbReference type="EMBL" id="AAMO01000003">
    <property type="protein sequence ID" value="EAQ03722.1"/>
    <property type="molecule type" value="Genomic_DNA"/>
</dbReference>
<keyword evidence="3" id="KW-1185">Reference proteome</keyword>
<dbReference type="eggNOG" id="ENOG5031AFK">
    <property type="taxonomic scope" value="Bacteria"/>
</dbReference>
<accession>A3TVS6</accession>
<evidence type="ECO:0000313" key="2">
    <source>
        <dbReference type="EMBL" id="EAQ03722.1"/>
    </source>
</evidence>
<keyword evidence="1" id="KW-0732">Signal</keyword>
<dbReference type="InterPro" id="IPR021719">
    <property type="entry name" value="Prot_inh_I78"/>
</dbReference>